<name>A0A6N2RXJ6_9BACE</name>
<reference evidence="1" key="2">
    <citation type="submission" date="2022-08" db="EMBL/GenBank/DDBJ databases">
        <title>Genome Sequencing of Bacteroides fragilis Group Isolates with Nanopore Technology.</title>
        <authorList>
            <person name="Tisza M.J."/>
            <person name="Smith D."/>
            <person name="Dekker J.P."/>
        </authorList>
    </citation>
    <scope>NUCLEOTIDE SEQUENCE</scope>
    <source>
        <strain evidence="1">BFG-474</strain>
    </source>
</reference>
<protein>
    <submittedName>
        <fullName evidence="2">Uncharacterized protein</fullName>
    </submittedName>
</protein>
<dbReference type="EMBL" id="CP103166">
    <property type="protein sequence ID" value="UVQ97283.1"/>
    <property type="molecule type" value="Genomic_DNA"/>
</dbReference>
<organism evidence="2">
    <name type="scientific">Bacteroides caccae</name>
    <dbReference type="NCBI Taxonomy" id="47678"/>
    <lineage>
        <taxon>Bacteria</taxon>
        <taxon>Pseudomonadati</taxon>
        <taxon>Bacteroidota</taxon>
        <taxon>Bacteroidia</taxon>
        <taxon>Bacteroidales</taxon>
        <taxon>Bacteroidaceae</taxon>
        <taxon>Bacteroides</taxon>
    </lineage>
</organism>
<dbReference type="EMBL" id="CACRTB010000007">
    <property type="protein sequence ID" value="VYS85566.1"/>
    <property type="molecule type" value="Genomic_DNA"/>
</dbReference>
<gene>
    <name evidence="2" type="ORF">BCLFYP20_01313</name>
    <name evidence="1" type="ORF">NXW23_02605</name>
</gene>
<dbReference type="Proteomes" id="UP001060260">
    <property type="component" value="Chromosome"/>
</dbReference>
<reference evidence="2" key="1">
    <citation type="submission" date="2019-11" db="EMBL/GenBank/DDBJ databases">
        <authorList>
            <person name="Feng L."/>
        </authorList>
    </citation>
    <scope>NUCLEOTIDE SEQUENCE</scope>
    <source>
        <strain evidence="2">BcaccaeLFYP20</strain>
    </source>
</reference>
<evidence type="ECO:0000313" key="1">
    <source>
        <dbReference type="EMBL" id="UVQ97283.1"/>
    </source>
</evidence>
<evidence type="ECO:0000313" key="2">
    <source>
        <dbReference type="EMBL" id="VYS85566.1"/>
    </source>
</evidence>
<accession>A0A6N2RXJ6</accession>
<sequence length="55" mass="6507">MYVECLETLAEFLSPSYLPLYEKALKRMQRYGYILERFISPEGYFPYIILSSDGT</sequence>
<dbReference type="GeneID" id="75111967"/>
<proteinExistence type="predicted"/>
<dbReference type="RefSeq" id="WP_005682131.1">
    <property type="nucleotide sequence ID" value="NZ_CABMOQ010000017.1"/>
</dbReference>
<dbReference type="AlphaFoldDB" id="A0A6N2RXJ6"/>